<sequence>MPVSDEMLLKKAKEVMKHAYCPYSKFPVGAAILTDDDTIIVGVNCENASYGGTICAERNAMTTALAQGYRKFKAIAVATELEKPGSPCGICRQFLIEFGNYRVILGSSTSDNVMKITTAELLPHAFTPAALDDHAVETGKGKKYQYSKLSVGAAILTYDDDNTRQPSPSSFCYR</sequence>
<dbReference type="PROSITE" id="PS00903">
    <property type="entry name" value="CYT_DCMP_DEAMINASES_1"/>
    <property type="match status" value="1"/>
</dbReference>
<comment type="caution">
    <text evidence="11">The sequence shown here is derived from an EMBL/GenBank/DDBJ whole genome shotgun (WGS) entry which is preliminary data.</text>
</comment>
<comment type="catalytic activity">
    <reaction evidence="9">
        <text>2'-deoxycytidine + H2O + H(+) = 2'-deoxyuridine + NH4(+)</text>
        <dbReference type="Rhea" id="RHEA:13433"/>
        <dbReference type="ChEBI" id="CHEBI:15377"/>
        <dbReference type="ChEBI" id="CHEBI:15378"/>
        <dbReference type="ChEBI" id="CHEBI:15698"/>
        <dbReference type="ChEBI" id="CHEBI:16450"/>
        <dbReference type="ChEBI" id="CHEBI:28938"/>
        <dbReference type="EC" id="3.5.4.5"/>
    </reaction>
</comment>
<dbReference type="InterPro" id="IPR016193">
    <property type="entry name" value="Cytidine_deaminase-like"/>
</dbReference>
<evidence type="ECO:0000256" key="8">
    <source>
        <dbReference type="ARBA" id="ARBA00049558"/>
    </source>
</evidence>
<comment type="similarity">
    <text evidence="2 9">Belongs to the cytidine and deoxycytidylate deaminase family.</text>
</comment>
<dbReference type="InterPro" id="IPR006262">
    <property type="entry name" value="Cyt_deam_tetra"/>
</dbReference>
<comment type="catalytic activity">
    <reaction evidence="8 9">
        <text>cytidine + H2O + H(+) = uridine + NH4(+)</text>
        <dbReference type="Rhea" id="RHEA:16069"/>
        <dbReference type="ChEBI" id="CHEBI:15377"/>
        <dbReference type="ChEBI" id="CHEBI:15378"/>
        <dbReference type="ChEBI" id="CHEBI:16704"/>
        <dbReference type="ChEBI" id="CHEBI:17562"/>
        <dbReference type="ChEBI" id="CHEBI:28938"/>
        <dbReference type="EC" id="3.5.4.5"/>
    </reaction>
</comment>
<dbReference type="InterPro" id="IPR002125">
    <property type="entry name" value="CMP_dCMP_dom"/>
</dbReference>
<keyword evidence="12" id="KW-1185">Reference proteome</keyword>
<evidence type="ECO:0000256" key="4">
    <source>
        <dbReference type="ARBA" id="ARBA00022723"/>
    </source>
</evidence>
<evidence type="ECO:0000256" key="2">
    <source>
        <dbReference type="ARBA" id="ARBA00006576"/>
    </source>
</evidence>
<evidence type="ECO:0000256" key="9">
    <source>
        <dbReference type="RuleBase" id="RU364006"/>
    </source>
</evidence>
<dbReference type="CDD" id="cd01283">
    <property type="entry name" value="cytidine_deaminase"/>
    <property type="match status" value="1"/>
</dbReference>
<keyword evidence="6 9" id="KW-0862">Zinc</keyword>
<dbReference type="NCBIfam" id="NF004064">
    <property type="entry name" value="PRK05578.1"/>
    <property type="match status" value="1"/>
</dbReference>
<gene>
    <name evidence="11" type="primary">Necator_chrI.g711</name>
    <name evidence="11" type="ORF">RB195_004589</name>
</gene>
<comment type="cofactor">
    <cofactor evidence="9">
        <name>Zn(2+)</name>
        <dbReference type="ChEBI" id="CHEBI:29105"/>
    </cofactor>
</comment>
<evidence type="ECO:0000256" key="3">
    <source>
        <dbReference type="ARBA" id="ARBA00012783"/>
    </source>
</evidence>
<reference evidence="11 12" key="1">
    <citation type="submission" date="2023-08" db="EMBL/GenBank/DDBJ databases">
        <title>A Necator americanus chromosomal reference genome.</title>
        <authorList>
            <person name="Ilik V."/>
            <person name="Petrzelkova K.J."/>
            <person name="Pardy F."/>
            <person name="Fuh T."/>
            <person name="Niatou-Singa F.S."/>
            <person name="Gouil Q."/>
            <person name="Baker L."/>
            <person name="Ritchie M.E."/>
            <person name="Jex A.R."/>
            <person name="Gazzola D."/>
            <person name="Li H."/>
            <person name="Toshio Fujiwara R."/>
            <person name="Zhan B."/>
            <person name="Aroian R.V."/>
            <person name="Pafco B."/>
            <person name="Schwarz E.M."/>
        </authorList>
    </citation>
    <scope>NUCLEOTIDE SEQUENCE [LARGE SCALE GENOMIC DNA]</scope>
    <source>
        <strain evidence="11 12">Aroian</strain>
        <tissue evidence="11">Whole animal</tissue>
    </source>
</reference>
<dbReference type="SUPFAM" id="SSF53927">
    <property type="entry name" value="Cytidine deaminase-like"/>
    <property type="match status" value="1"/>
</dbReference>
<accession>A0ABR1BM01</accession>
<dbReference type="InterPro" id="IPR016192">
    <property type="entry name" value="APOBEC/CMP_deaminase_Zn-bd"/>
</dbReference>
<evidence type="ECO:0000256" key="1">
    <source>
        <dbReference type="ARBA" id="ARBA00003949"/>
    </source>
</evidence>
<feature type="domain" description="CMP/dCMP-type deaminase" evidence="10">
    <location>
        <begin position="3"/>
        <end position="129"/>
    </location>
</feature>
<dbReference type="PANTHER" id="PTHR11644:SF11">
    <property type="entry name" value="CYTIDINE DEAMINASE"/>
    <property type="match status" value="1"/>
</dbReference>
<evidence type="ECO:0000313" key="12">
    <source>
        <dbReference type="Proteomes" id="UP001303046"/>
    </source>
</evidence>
<organism evidence="11 12">
    <name type="scientific">Necator americanus</name>
    <name type="common">Human hookworm</name>
    <dbReference type="NCBI Taxonomy" id="51031"/>
    <lineage>
        <taxon>Eukaryota</taxon>
        <taxon>Metazoa</taxon>
        <taxon>Ecdysozoa</taxon>
        <taxon>Nematoda</taxon>
        <taxon>Chromadorea</taxon>
        <taxon>Rhabditida</taxon>
        <taxon>Rhabditina</taxon>
        <taxon>Rhabditomorpha</taxon>
        <taxon>Strongyloidea</taxon>
        <taxon>Ancylostomatidae</taxon>
        <taxon>Bunostominae</taxon>
        <taxon>Necator</taxon>
    </lineage>
</organism>
<evidence type="ECO:0000256" key="7">
    <source>
        <dbReference type="ARBA" id="ARBA00032005"/>
    </source>
</evidence>
<dbReference type="InterPro" id="IPR050202">
    <property type="entry name" value="Cyt/Deoxycyt_deaminase"/>
</dbReference>
<comment type="function">
    <text evidence="1 9">This enzyme scavenges exogenous and endogenous cytidine and 2'-deoxycytidine for UMP synthesis.</text>
</comment>
<evidence type="ECO:0000256" key="6">
    <source>
        <dbReference type="ARBA" id="ARBA00022833"/>
    </source>
</evidence>
<dbReference type="PROSITE" id="PS51747">
    <property type="entry name" value="CYT_DCMP_DEAMINASES_2"/>
    <property type="match status" value="1"/>
</dbReference>
<dbReference type="NCBIfam" id="TIGR01354">
    <property type="entry name" value="cyt_deam_tetra"/>
    <property type="match status" value="1"/>
</dbReference>
<proteinExistence type="inferred from homology"/>
<keyword evidence="5 9" id="KW-0378">Hydrolase</keyword>
<dbReference type="Pfam" id="PF00383">
    <property type="entry name" value="dCMP_cyt_deam_1"/>
    <property type="match status" value="1"/>
</dbReference>
<dbReference type="Proteomes" id="UP001303046">
    <property type="component" value="Unassembled WGS sequence"/>
</dbReference>
<dbReference type="EC" id="3.5.4.5" evidence="3 9"/>
<evidence type="ECO:0000259" key="10">
    <source>
        <dbReference type="PROSITE" id="PS51747"/>
    </source>
</evidence>
<evidence type="ECO:0000256" key="5">
    <source>
        <dbReference type="ARBA" id="ARBA00022801"/>
    </source>
</evidence>
<dbReference type="EMBL" id="JAVFWL010000001">
    <property type="protein sequence ID" value="KAK6726365.1"/>
    <property type="molecule type" value="Genomic_DNA"/>
</dbReference>
<keyword evidence="4 9" id="KW-0479">Metal-binding</keyword>
<evidence type="ECO:0000313" key="11">
    <source>
        <dbReference type="EMBL" id="KAK6726365.1"/>
    </source>
</evidence>
<dbReference type="Gene3D" id="3.40.140.10">
    <property type="entry name" value="Cytidine Deaminase, domain 2"/>
    <property type="match status" value="1"/>
</dbReference>
<name>A0ABR1BM01_NECAM</name>
<dbReference type="PANTHER" id="PTHR11644">
    <property type="entry name" value="CYTIDINE DEAMINASE"/>
    <property type="match status" value="1"/>
</dbReference>
<protein>
    <recommendedName>
        <fullName evidence="3 9">Cytidine deaminase</fullName>
        <ecNumber evidence="3 9">3.5.4.5</ecNumber>
    </recommendedName>
    <alternativeName>
        <fullName evidence="7 9">Cytidine aminohydrolase</fullName>
    </alternativeName>
</protein>